<dbReference type="InterPro" id="IPR032675">
    <property type="entry name" value="LRR_dom_sf"/>
</dbReference>
<feature type="domain" description="F-box" evidence="4">
    <location>
        <begin position="137"/>
        <end position="184"/>
    </location>
</feature>
<dbReference type="VEuPathDB" id="FungiDB:AFLA_009060"/>
<evidence type="ECO:0000313" key="7">
    <source>
        <dbReference type="Proteomes" id="UP000275480"/>
    </source>
</evidence>
<proteinExistence type="predicted"/>
<evidence type="ECO:0000313" key="5">
    <source>
        <dbReference type="EMBL" id="KAB8243994.1"/>
    </source>
</evidence>
<dbReference type="Gene3D" id="1.20.1280.50">
    <property type="match status" value="1"/>
</dbReference>
<gene>
    <name evidence="5" type="ORF">BDV35DRAFT_301796</name>
    <name evidence="6" type="ORF">CA14_012391</name>
</gene>
<dbReference type="SMART" id="SM00256">
    <property type="entry name" value="FBOX"/>
    <property type="match status" value="1"/>
</dbReference>
<dbReference type="PANTHER" id="PTHR22904:SF523">
    <property type="entry name" value="STRESS-INDUCED-PHOSPHOPROTEIN 1"/>
    <property type="match status" value="1"/>
</dbReference>
<dbReference type="Pfam" id="PF12937">
    <property type="entry name" value="F-box-like"/>
    <property type="match status" value="1"/>
</dbReference>
<dbReference type="Gene3D" id="1.25.40.10">
    <property type="entry name" value="Tetratricopeptide repeat domain"/>
    <property type="match status" value="1"/>
</dbReference>
<dbReference type="PROSITE" id="PS50181">
    <property type="entry name" value="FBOX"/>
    <property type="match status" value="1"/>
</dbReference>
<dbReference type="EMBL" id="QQZZ01000123">
    <property type="protein sequence ID" value="RMZ41500.1"/>
    <property type="molecule type" value="Genomic_DNA"/>
</dbReference>
<evidence type="ECO:0000256" key="2">
    <source>
        <dbReference type="ARBA" id="ARBA00022803"/>
    </source>
</evidence>
<protein>
    <submittedName>
        <fullName evidence="6">Leucine Rich Repeat domain protein</fullName>
    </submittedName>
</protein>
<feature type="repeat" description="TPR" evidence="3">
    <location>
        <begin position="12"/>
        <end position="45"/>
    </location>
</feature>
<dbReference type="SMART" id="SM00028">
    <property type="entry name" value="TPR"/>
    <property type="match status" value="3"/>
</dbReference>
<evidence type="ECO:0000313" key="6">
    <source>
        <dbReference type="EMBL" id="RMZ41500.1"/>
    </source>
</evidence>
<keyword evidence="1" id="KW-0677">Repeat</keyword>
<evidence type="ECO:0000259" key="4">
    <source>
        <dbReference type="PROSITE" id="PS50181"/>
    </source>
</evidence>
<evidence type="ECO:0000256" key="3">
    <source>
        <dbReference type="PROSITE-ProRule" id="PRU00339"/>
    </source>
</evidence>
<reference evidence="6 7" key="1">
    <citation type="submission" date="2018-07" db="EMBL/GenBank/DDBJ databases">
        <title>Identification of spontaneous genetic mutation associated with occurrence of a yellow conidial color mutant of Aspergillus flavus.</title>
        <authorList>
            <person name="Chang P.-K."/>
            <person name="Mack B.M."/>
            <person name="Scharfenstein L."/>
            <person name="Gilbert M.K."/>
        </authorList>
    </citation>
    <scope>NUCLEOTIDE SEQUENCE [LARGE SCALE GENOMIC DNA]</scope>
    <source>
        <strain evidence="6 7">CA14</strain>
    </source>
</reference>
<dbReference type="Gene3D" id="3.80.10.10">
    <property type="entry name" value="Ribonuclease Inhibitor"/>
    <property type="match status" value="1"/>
</dbReference>
<dbReference type="SUPFAM" id="SSF52047">
    <property type="entry name" value="RNI-like"/>
    <property type="match status" value="1"/>
</dbReference>
<dbReference type="PROSITE" id="PS50005">
    <property type="entry name" value="TPR"/>
    <property type="match status" value="2"/>
</dbReference>
<dbReference type="Proteomes" id="UP000325434">
    <property type="component" value="Unassembled WGS sequence"/>
</dbReference>
<sequence>MMGSQALARGEAAALQRHGQQLYQTGSFKAAIDAFTEALNSKDADMLGILDNRAATYTKLGQYDRALKDARHMIKNDKQDERGYLRCAKCLLLEGKLEKALELYAYALKTLPSNHPRRELVEQLHNKLRDKLTSKCCDPFSVLPLEIAAMVLEHLNFKQIVAILRVSKQWDSFLSSMRDLWMRIDLTGARSKIHWCSVRAYIRRSKSMVTHAIVKNISSSSAERVLQFFSRCPRLEYLEVGTPFSCQNFYEMFKGSRRMKTLIISRDMPVPQEYITKFLGSLPLLENIKIYKARTSPSSKVQWPSELPHLRSIILGTTEGSWLNGHTSALHIPRKQPDLPYSIANLEELCLNSDPDVFFPYPPSFNPIDFSRLLRLDLSGIYISDEFTLPPSLEYLRICGGAATEEFPFSNQRPVEFHKLKTLMFRDVPWVSNNTMLIFLVEAKAPLEVLHVDSCFRLRGTAFWHSLCQHANDLTELNVSHVIGINDNFSNQIVEKMHKLKVIYMSYTEITGISIKTFADARVSEGNVMRIERLHIKGCELVSPDAIAYGRAHGIEILT</sequence>
<dbReference type="VEuPathDB" id="FungiDB:F9C07_2246913"/>
<dbReference type="InterPro" id="IPR001810">
    <property type="entry name" value="F-box_dom"/>
</dbReference>
<dbReference type="PANTHER" id="PTHR22904">
    <property type="entry name" value="TPR REPEAT CONTAINING PROTEIN"/>
    <property type="match status" value="1"/>
</dbReference>
<dbReference type="InterPro" id="IPR011990">
    <property type="entry name" value="TPR-like_helical_dom_sf"/>
</dbReference>
<name>A0A3M7JVE3_ASPFL</name>
<reference evidence="5" key="2">
    <citation type="submission" date="2019-04" db="EMBL/GenBank/DDBJ databases">
        <title>Friends and foes A comparative genomics study of 23 Aspergillus species from section Flavi.</title>
        <authorList>
            <consortium name="DOE Joint Genome Institute"/>
            <person name="Kjaerbolling I."/>
            <person name="Vesth T."/>
            <person name="Frisvad J.C."/>
            <person name="Nybo J.L."/>
            <person name="Theobald S."/>
            <person name="Kildgaard S."/>
            <person name="Isbrandt T."/>
            <person name="Kuo A."/>
            <person name="Sato A."/>
            <person name="Lyhne E.K."/>
            <person name="Kogle M.E."/>
            <person name="Wiebenga A."/>
            <person name="Kun R.S."/>
            <person name="Lubbers R.J."/>
            <person name="Makela M.R."/>
            <person name="Barry K."/>
            <person name="Chovatia M."/>
            <person name="Clum A."/>
            <person name="Daum C."/>
            <person name="Haridas S."/>
            <person name="He G."/>
            <person name="LaButti K."/>
            <person name="Lipzen A."/>
            <person name="Mondo S."/>
            <person name="Riley R."/>
            <person name="Salamov A."/>
            <person name="Simmons B.A."/>
            <person name="Magnuson J.K."/>
            <person name="Henrissat B."/>
            <person name="Mortensen U.H."/>
            <person name="Larsen T.O."/>
            <person name="Devries R.P."/>
            <person name="Grigoriev I.V."/>
            <person name="Machida M."/>
            <person name="Baker S.E."/>
            <person name="Andersen M.R."/>
        </authorList>
    </citation>
    <scope>NUCLEOTIDE SEQUENCE [LARGE SCALE GENOMIC DNA]</scope>
    <source>
        <strain evidence="5">CBS 121.62</strain>
    </source>
</reference>
<keyword evidence="2 3" id="KW-0802">TPR repeat</keyword>
<dbReference type="InterPro" id="IPR019734">
    <property type="entry name" value="TPR_rpt"/>
</dbReference>
<dbReference type="EMBL" id="ML734633">
    <property type="protein sequence ID" value="KAB8243994.1"/>
    <property type="molecule type" value="Genomic_DNA"/>
</dbReference>
<dbReference type="GO" id="GO:0051879">
    <property type="term" value="F:Hsp90 protein binding"/>
    <property type="evidence" value="ECO:0007669"/>
    <property type="project" value="TreeGrafter"/>
</dbReference>
<feature type="repeat" description="TPR" evidence="3">
    <location>
        <begin position="81"/>
        <end position="114"/>
    </location>
</feature>
<dbReference type="SUPFAM" id="SSF48452">
    <property type="entry name" value="TPR-like"/>
    <property type="match status" value="1"/>
</dbReference>
<accession>A0A3M7JVE3</accession>
<organism evidence="5">
    <name type="scientific">Aspergillus flavus</name>
    <dbReference type="NCBI Taxonomy" id="5059"/>
    <lineage>
        <taxon>Eukaryota</taxon>
        <taxon>Fungi</taxon>
        <taxon>Dikarya</taxon>
        <taxon>Ascomycota</taxon>
        <taxon>Pezizomycotina</taxon>
        <taxon>Eurotiomycetes</taxon>
        <taxon>Eurotiomycetidae</taxon>
        <taxon>Eurotiales</taxon>
        <taxon>Aspergillaceae</taxon>
        <taxon>Aspergillus</taxon>
        <taxon>Aspergillus subgen. Circumdati</taxon>
    </lineage>
</organism>
<dbReference type="SUPFAM" id="SSF81383">
    <property type="entry name" value="F-box domain"/>
    <property type="match status" value="1"/>
</dbReference>
<dbReference type="AlphaFoldDB" id="A0A3M7JVE3"/>
<dbReference type="InterPro" id="IPR036047">
    <property type="entry name" value="F-box-like_dom_sf"/>
</dbReference>
<dbReference type="Proteomes" id="UP000275480">
    <property type="component" value="Unassembled WGS sequence"/>
</dbReference>
<evidence type="ECO:0000256" key="1">
    <source>
        <dbReference type="ARBA" id="ARBA00022737"/>
    </source>
</evidence>